<name>A0A1J4L2S8_9EUKA</name>
<dbReference type="GO" id="GO:0004674">
    <property type="term" value="F:protein serine/threonine kinase activity"/>
    <property type="evidence" value="ECO:0007669"/>
    <property type="project" value="UniProtKB-KW"/>
</dbReference>
<dbReference type="Gene3D" id="1.10.510.10">
    <property type="entry name" value="Transferase(Phosphotransferase) domain 1"/>
    <property type="match status" value="1"/>
</dbReference>
<dbReference type="FunFam" id="3.30.200.20:FF:000042">
    <property type="entry name" value="Aurora kinase A"/>
    <property type="match status" value="1"/>
</dbReference>
<dbReference type="PANTHER" id="PTHR24345">
    <property type="entry name" value="SERINE/THREONINE-PROTEIN KINASE PLK"/>
    <property type="match status" value="1"/>
</dbReference>
<accession>A0A1J4L2S8</accession>
<organism evidence="8 9">
    <name type="scientific">Tritrichomonas foetus</name>
    <dbReference type="NCBI Taxonomy" id="1144522"/>
    <lineage>
        <taxon>Eukaryota</taxon>
        <taxon>Metamonada</taxon>
        <taxon>Parabasalia</taxon>
        <taxon>Tritrichomonadida</taxon>
        <taxon>Tritrichomonadidae</taxon>
        <taxon>Tritrichomonas</taxon>
    </lineage>
</organism>
<dbReference type="PROSITE" id="PS50011">
    <property type="entry name" value="PROTEIN_KINASE_DOM"/>
    <property type="match status" value="1"/>
</dbReference>
<dbReference type="InterPro" id="IPR000719">
    <property type="entry name" value="Prot_kinase_dom"/>
</dbReference>
<keyword evidence="2" id="KW-0808">Transferase</keyword>
<dbReference type="AlphaFoldDB" id="A0A1J4L2S8"/>
<dbReference type="EMBL" id="MLAK01000003">
    <property type="protein sequence ID" value="OHT17400.1"/>
    <property type="molecule type" value="Genomic_DNA"/>
</dbReference>
<dbReference type="GO" id="GO:0005524">
    <property type="term" value="F:ATP binding"/>
    <property type="evidence" value="ECO:0007669"/>
    <property type="project" value="UniProtKB-KW"/>
</dbReference>
<dbReference type="GeneID" id="94831286"/>
<dbReference type="SMART" id="SM00220">
    <property type="entry name" value="S_TKc"/>
    <property type="match status" value="1"/>
</dbReference>
<dbReference type="FunFam" id="1.10.510.10:FF:000571">
    <property type="entry name" value="Maternal embryonic leucine zipper kinase"/>
    <property type="match status" value="1"/>
</dbReference>
<dbReference type="VEuPathDB" id="TrichDB:TRFO_12353"/>
<keyword evidence="4 8" id="KW-0418">Kinase</keyword>
<sequence>MDFIIPKGYSLIQTAGTGAFSTVYKAERMQTHEIVAIKVMPKSSIISKVAQERLQRELTIHQNVIHPSIARFIDLKEDDENTYLITEFCSHGTLAELVRSRIQLPESEARKYFFQIAQGVRYLHEVAHVIHRDLKIENIMIDRDDNARIIDFGLSIEFNVNNPFIFKSCGSPKYIAPEVYFGDCYTFNIDIWALGVVLYFCVCGCFPFDDPCLKNLARKVKNEEPYYPDYLSAMLKDFLSKLLRKDPTKRIKWSQIFDHPWLVEEQLNTLYKSRSQIRKMIDERMMRRKEARQKSENDPADGNRQPSPRSSIKKRTKSNVNGMKHILAPESTSVIDRLCASGKFRRKEKKPEA</sequence>
<dbReference type="RefSeq" id="XP_068370536.1">
    <property type="nucleotide sequence ID" value="XM_068496582.1"/>
</dbReference>
<dbReference type="SUPFAM" id="SSF56112">
    <property type="entry name" value="Protein kinase-like (PK-like)"/>
    <property type="match status" value="1"/>
</dbReference>
<evidence type="ECO:0000256" key="2">
    <source>
        <dbReference type="ARBA" id="ARBA00022679"/>
    </source>
</evidence>
<evidence type="ECO:0000256" key="6">
    <source>
        <dbReference type="SAM" id="MobiDB-lite"/>
    </source>
</evidence>
<keyword evidence="3" id="KW-0547">Nucleotide-binding</keyword>
<dbReference type="PANTHER" id="PTHR24345:SF91">
    <property type="entry name" value="SERINE_THREONINE-PROTEIN KINASE PLK4"/>
    <property type="match status" value="1"/>
</dbReference>
<evidence type="ECO:0000256" key="5">
    <source>
        <dbReference type="ARBA" id="ARBA00022840"/>
    </source>
</evidence>
<reference evidence="8" key="1">
    <citation type="submission" date="2016-10" db="EMBL/GenBank/DDBJ databases">
        <authorList>
            <person name="Benchimol M."/>
            <person name="Almeida L.G."/>
            <person name="Vasconcelos A.T."/>
            <person name="Perreira-Neves A."/>
            <person name="Rosa I.A."/>
            <person name="Tasca T."/>
            <person name="Bogo M.R."/>
            <person name="de Souza W."/>
        </authorList>
    </citation>
    <scope>NUCLEOTIDE SEQUENCE [LARGE SCALE GENOMIC DNA]</scope>
    <source>
        <strain evidence="8">K</strain>
    </source>
</reference>
<keyword evidence="1" id="KW-0723">Serine/threonine-protein kinase</keyword>
<dbReference type="PROSITE" id="PS00108">
    <property type="entry name" value="PROTEIN_KINASE_ST"/>
    <property type="match status" value="1"/>
</dbReference>
<keyword evidence="5" id="KW-0067">ATP-binding</keyword>
<protein>
    <submittedName>
        <fullName evidence="8">CAMK family protein kinase</fullName>
    </submittedName>
</protein>
<evidence type="ECO:0000256" key="3">
    <source>
        <dbReference type="ARBA" id="ARBA00022741"/>
    </source>
</evidence>
<dbReference type="InterPro" id="IPR008271">
    <property type="entry name" value="Ser/Thr_kinase_AS"/>
</dbReference>
<keyword evidence="9" id="KW-1185">Reference proteome</keyword>
<evidence type="ECO:0000256" key="4">
    <source>
        <dbReference type="ARBA" id="ARBA00022777"/>
    </source>
</evidence>
<dbReference type="Pfam" id="PF00069">
    <property type="entry name" value="Pkinase"/>
    <property type="match status" value="1"/>
</dbReference>
<dbReference type="GO" id="GO:0005634">
    <property type="term" value="C:nucleus"/>
    <property type="evidence" value="ECO:0007669"/>
    <property type="project" value="TreeGrafter"/>
</dbReference>
<dbReference type="Proteomes" id="UP000179807">
    <property type="component" value="Unassembled WGS sequence"/>
</dbReference>
<evidence type="ECO:0000313" key="8">
    <source>
        <dbReference type="EMBL" id="OHT17400.1"/>
    </source>
</evidence>
<feature type="domain" description="Protein kinase" evidence="7">
    <location>
        <begin position="9"/>
        <end position="262"/>
    </location>
</feature>
<proteinExistence type="predicted"/>
<feature type="region of interest" description="Disordered" evidence="6">
    <location>
        <begin position="287"/>
        <end position="328"/>
    </location>
</feature>
<evidence type="ECO:0000259" key="7">
    <source>
        <dbReference type="PROSITE" id="PS50011"/>
    </source>
</evidence>
<evidence type="ECO:0000313" key="9">
    <source>
        <dbReference type="Proteomes" id="UP000179807"/>
    </source>
</evidence>
<dbReference type="InterPro" id="IPR011009">
    <property type="entry name" value="Kinase-like_dom_sf"/>
</dbReference>
<gene>
    <name evidence="8" type="ORF">TRFO_12353</name>
</gene>
<evidence type="ECO:0000256" key="1">
    <source>
        <dbReference type="ARBA" id="ARBA00022527"/>
    </source>
</evidence>
<dbReference type="OrthoDB" id="266718at2759"/>
<comment type="caution">
    <text evidence="8">The sequence shown here is derived from an EMBL/GenBank/DDBJ whole genome shotgun (WGS) entry which is preliminary data.</text>
</comment>